<dbReference type="AlphaFoldDB" id="A0A2C9KH33"/>
<protein>
    <submittedName>
        <fullName evidence="1">Uncharacterized protein</fullName>
    </submittedName>
</protein>
<dbReference type="VEuPathDB" id="VectorBase:BGLAX_036830"/>
<dbReference type="Proteomes" id="UP000076420">
    <property type="component" value="Unassembled WGS sequence"/>
</dbReference>
<sequence>MASKSLIKAQLEDVVDFFLPPPNELIPGQITFEADVMEDEEEEKLREERRNEVGRVFRDAGDEFFHLYPSSRESIESRMKSLFSNLARVGHSAQEKDKEWVKFKEIIRSTIWKETGVDARLVMGALMVCLRGMSALDARARQWAREFSLRFLREELHADNLIDPSNEVD</sequence>
<gene>
    <name evidence="1" type="primary">106070977</name>
</gene>
<organism evidence="1 2">
    <name type="scientific">Biomphalaria glabrata</name>
    <name type="common">Bloodfluke planorb</name>
    <name type="synonym">Freshwater snail</name>
    <dbReference type="NCBI Taxonomy" id="6526"/>
    <lineage>
        <taxon>Eukaryota</taxon>
        <taxon>Metazoa</taxon>
        <taxon>Spiralia</taxon>
        <taxon>Lophotrochozoa</taxon>
        <taxon>Mollusca</taxon>
        <taxon>Gastropoda</taxon>
        <taxon>Heterobranchia</taxon>
        <taxon>Euthyneura</taxon>
        <taxon>Panpulmonata</taxon>
        <taxon>Hygrophila</taxon>
        <taxon>Lymnaeoidea</taxon>
        <taxon>Planorbidae</taxon>
        <taxon>Biomphalaria</taxon>
    </lineage>
</organism>
<name>A0A2C9KH33_BIOGL</name>
<dbReference type="RefSeq" id="XP_013086451.2">
    <property type="nucleotide sequence ID" value="XM_013230997.2"/>
</dbReference>
<dbReference type="VEuPathDB" id="VectorBase:BGLB019608"/>
<dbReference type="OrthoDB" id="10326946at2759"/>
<evidence type="ECO:0000313" key="2">
    <source>
        <dbReference type="Proteomes" id="UP000076420"/>
    </source>
</evidence>
<dbReference type="EnsemblMetazoa" id="BGLB019608-RA">
    <property type="protein sequence ID" value="BGLB019608-PA"/>
    <property type="gene ID" value="BGLB019608"/>
</dbReference>
<dbReference type="KEGG" id="bgt:106070977"/>
<accession>A0A2C9KH33</accession>
<reference evidence="1" key="1">
    <citation type="submission" date="2020-05" db="UniProtKB">
        <authorList>
            <consortium name="EnsemblMetazoa"/>
        </authorList>
    </citation>
    <scope>IDENTIFICATION</scope>
    <source>
        <strain evidence="1">BB02</strain>
    </source>
</reference>
<evidence type="ECO:0000313" key="1">
    <source>
        <dbReference type="EnsemblMetazoa" id="BGLB019608-PA"/>
    </source>
</evidence>
<proteinExistence type="predicted"/>